<dbReference type="InterPro" id="IPR045569">
    <property type="entry name" value="Metalloprtase-TldD/E_C"/>
</dbReference>
<reference evidence="6" key="1">
    <citation type="journal article" date="2019" name="Int. J. Syst. Evol. Microbiol.">
        <title>The Global Catalogue of Microorganisms (GCM) 10K type strain sequencing project: providing services to taxonomists for standard genome sequencing and annotation.</title>
        <authorList>
            <consortium name="The Broad Institute Genomics Platform"/>
            <consortium name="The Broad Institute Genome Sequencing Center for Infectious Disease"/>
            <person name="Wu L."/>
            <person name="Ma J."/>
        </authorList>
    </citation>
    <scope>NUCLEOTIDE SEQUENCE [LARGE SCALE GENOMIC DNA]</scope>
    <source>
        <strain evidence="6">CCUG 49339</strain>
    </source>
</reference>
<evidence type="ECO:0000256" key="1">
    <source>
        <dbReference type="ARBA" id="ARBA00005836"/>
    </source>
</evidence>
<dbReference type="InterPro" id="IPR045570">
    <property type="entry name" value="Metalloprtase-TldD/E_cen_dom"/>
</dbReference>
<feature type="domain" description="Metalloprotease TldD/E central" evidence="4">
    <location>
        <begin position="113"/>
        <end position="218"/>
    </location>
</feature>
<evidence type="ECO:0000313" key="6">
    <source>
        <dbReference type="Proteomes" id="UP001597214"/>
    </source>
</evidence>
<dbReference type="EMBL" id="JBHUEM010000001">
    <property type="protein sequence ID" value="MFD1735055.1"/>
    <property type="molecule type" value="Genomic_DNA"/>
</dbReference>
<keyword evidence="6" id="KW-1185">Reference proteome</keyword>
<dbReference type="RefSeq" id="WP_377926140.1">
    <property type="nucleotide sequence ID" value="NZ_JBHUEM010000001.1"/>
</dbReference>
<comment type="similarity">
    <text evidence="1">Belongs to the peptidase U62 family.</text>
</comment>
<dbReference type="Pfam" id="PF19289">
    <property type="entry name" value="PmbA_TldD_3rd"/>
    <property type="match status" value="1"/>
</dbReference>
<gene>
    <name evidence="5" type="ORF">ACFSCX_00620</name>
</gene>
<sequence>MNVQQFQERLFTKGHDLGFTDMELYYEREEKFSCGVFKGEIDKYESSEIAGISFRGIYNGKMGYAFTEKLDDESVHYLLEHAKENSLIIEDEDKEEIFAGSKEYREENFYSDNLSRVTPEDKINVMLEIEKEIYAYDERVKATDYFILSSSEAEKAISNNKGLFLQDKTNSLGFYVSVVVKQGEEIKTGSYVKVTKDFSSIDPKQVAKQAVEEALSQLNAQSIASKKYPVLLRHDAAASLIQTFIPVFSAENTQKGQSRLKGKVGETIGVSSLNIVDDPFLPNGLLSRNFDGEGVATKTLQLVSNGVLTTFLHNRKTAAKDGVESTGHAHKSSYKSSITVSPSNLYIEPTSKSYNELVTTIDEGIIITDLSGLHSGANQISGDFSLAANGYYVKGGKIVTAVNQMTIAGNFYELLNSITEIGSDLDFTPWATNGFVGSPSLLVQELSVTVE</sequence>
<dbReference type="Gene3D" id="3.30.2290.10">
    <property type="entry name" value="PmbA/TldD superfamily"/>
    <property type="match status" value="1"/>
</dbReference>
<accession>A0ABW4LM03</accession>
<dbReference type="InterPro" id="IPR002510">
    <property type="entry name" value="Metalloprtase-TldD/E_N"/>
</dbReference>
<organism evidence="5 6">
    <name type="scientific">Bacillus salitolerans</name>
    <dbReference type="NCBI Taxonomy" id="1437434"/>
    <lineage>
        <taxon>Bacteria</taxon>
        <taxon>Bacillati</taxon>
        <taxon>Bacillota</taxon>
        <taxon>Bacilli</taxon>
        <taxon>Bacillales</taxon>
        <taxon>Bacillaceae</taxon>
        <taxon>Bacillus</taxon>
    </lineage>
</organism>
<dbReference type="PANTHER" id="PTHR43421:SF1">
    <property type="entry name" value="METALLOPROTEASE PMBA"/>
    <property type="match status" value="1"/>
</dbReference>
<evidence type="ECO:0000259" key="3">
    <source>
        <dbReference type="Pfam" id="PF19289"/>
    </source>
</evidence>
<name>A0ABW4LM03_9BACI</name>
<dbReference type="Pfam" id="PF19290">
    <property type="entry name" value="PmbA_TldD_2nd"/>
    <property type="match status" value="1"/>
</dbReference>
<feature type="domain" description="Metalloprotease TldD/E N-terminal" evidence="2">
    <location>
        <begin position="23"/>
        <end position="85"/>
    </location>
</feature>
<evidence type="ECO:0000259" key="4">
    <source>
        <dbReference type="Pfam" id="PF19290"/>
    </source>
</evidence>
<dbReference type="InterPro" id="IPR035068">
    <property type="entry name" value="TldD/PmbA_N"/>
</dbReference>
<dbReference type="SUPFAM" id="SSF111283">
    <property type="entry name" value="Putative modulator of DNA gyrase, PmbA/TldD"/>
    <property type="match status" value="1"/>
</dbReference>
<evidence type="ECO:0000313" key="5">
    <source>
        <dbReference type="EMBL" id="MFD1735055.1"/>
    </source>
</evidence>
<dbReference type="Pfam" id="PF01523">
    <property type="entry name" value="PmbA_TldD_1st"/>
    <property type="match status" value="1"/>
</dbReference>
<dbReference type="Proteomes" id="UP001597214">
    <property type="component" value="Unassembled WGS sequence"/>
</dbReference>
<dbReference type="InterPro" id="IPR036059">
    <property type="entry name" value="TldD/PmbA_sf"/>
</dbReference>
<feature type="domain" description="Metalloprotease TldD/E C-terminal" evidence="3">
    <location>
        <begin position="225"/>
        <end position="449"/>
    </location>
</feature>
<dbReference type="InterPro" id="IPR047657">
    <property type="entry name" value="PmbA"/>
</dbReference>
<evidence type="ECO:0000259" key="2">
    <source>
        <dbReference type="Pfam" id="PF01523"/>
    </source>
</evidence>
<comment type="caution">
    <text evidence="5">The sequence shown here is derived from an EMBL/GenBank/DDBJ whole genome shotgun (WGS) entry which is preliminary data.</text>
</comment>
<dbReference type="PANTHER" id="PTHR43421">
    <property type="entry name" value="METALLOPROTEASE PMBA"/>
    <property type="match status" value="1"/>
</dbReference>
<protein>
    <submittedName>
        <fullName evidence="5">TldD/PmbA family protein</fullName>
    </submittedName>
</protein>
<proteinExistence type="inferred from homology"/>